<keyword evidence="1" id="KW-0812">Transmembrane</keyword>
<keyword evidence="1" id="KW-0472">Membrane</keyword>
<evidence type="ECO:0000313" key="5">
    <source>
        <dbReference type="Proteomes" id="UP000236161"/>
    </source>
</evidence>
<feature type="transmembrane region" description="Helical" evidence="1">
    <location>
        <begin position="122"/>
        <end position="139"/>
    </location>
</feature>
<dbReference type="PROSITE" id="PS51257">
    <property type="entry name" value="PROKAR_LIPOPROTEIN"/>
    <property type="match status" value="1"/>
</dbReference>
<evidence type="ECO:0000256" key="1">
    <source>
        <dbReference type="SAM" id="Phobius"/>
    </source>
</evidence>
<feature type="domain" description="GPI-anchored protein LLG1-like" evidence="3">
    <location>
        <begin position="25"/>
        <end position="101"/>
    </location>
</feature>
<dbReference type="Proteomes" id="UP000236161">
    <property type="component" value="Unassembled WGS sequence"/>
</dbReference>
<evidence type="ECO:0000313" key="4">
    <source>
        <dbReference type="EMBL" id="PKA51224.1"/>
    </source>
</evidence>
<keyword evidence="2" id="KW-0732">Signal</keyword>
<keyword evidence="5" id="KW-1185">Reference proteome</keyword>
<name>A0A2I0A6R5_9ASPA</name>
<dbReference type="AlphaFoldDB" id="A0A2I0A6R5"/>
<feature type="signal peptide" evidence="2">
    <location>
        <begin position="1"/>
        <end position="15"/>
    </location>
</feature>
<dbReference type="InterPro" id="IPR039307">
    <property type="entry name" value="LORELEI-like"/>
</dbReference>
<dbReference type="InterPro" id="IPR058888">
    <property type="entry name" value="LLG1-like"/>
</dbReference>
<organism evidence="4 5">
    <name type="scientific">Apostasia shenzhenica</name>
    <dbReference type="NCBI Taxonomy" id="1088818"/>
    <lineage>
        <taxon>Eukaryota</taxon>
        <taxon>Viridiplantae</taxon>
        <taxon>Streptophyta</taxon>
        <taxon>Embryophyta</taxon>
        <taxon>Tracheophyta</taxon>
        <taxon>Spermatophyta</taxon>
        <taxon>Magnoliopsida</taxon>
        <taxon>Liliopsida</taxon>
        <taxon>Asparagales</taxon>
        <taxon>Orchidaceae</taxon>
        <taxon>Apostasioideae</taxon>
        <taxon>Apostasia</taxon>
    </lineage>
</organism>
<dbReference type="PANTHER" id="PTHR31533">
    <property type="entry name" value="GPI-ANCHORED PROTEIN LLG1-RELATED-RELATED"/>
    <property type="match status" value="1"/>
</dbReference>
<dbReference type="STRING" id="1088818.A0A2I0A6R5"/>
<dbReference type="Pfam" id="PF26578">
    <property type="entry name" value="LLG1"/>
    <property type="match status" value="1"/>
</dbReference>
<feature type="chain" id="PRO_5014154097" evidence="2">
    <location>
        <begin position="16"/>
        <end position="140"/>
    </location>
</feature>
<accession>A0A2I0A6R5</accession>
<proteinExistence type="predicted"/>
<dbReference type="EMBL" id="KZ452014">
    <property type="protein sequence ID" value="PKA51224.1"/>
    <property type="molecule type" value="Genomic_DNA"/>
</dbReference>
<evidence type="ECO:0000256" key="2">
    <source>
        <dbReference type="SAM" id="SignalP"/>
    </source>
</evidence>
<reference evidence="4 5" key="1">
    <citation type="journal article" date="2017" name="Nature">
        <title>The Apostasia genome and the evolution of orchids.</title>
        <authorList>
            <person name="Zhang G.Q."/>
            <person name="Liu K.W."/>
            <person name="Li Z."/>
            <person name="Lohaus R."/>
            <person name="Hsiao Y.Y."/>
            <person name="Niu S.C."/>
            <person name="Wang J.Y."/>
            <person name="Lin Y.C."/>
            <person name="Xu Q."/>
            <person name="Chen L.J."/>
            <person name="Yoshida K."/>
            <person name="Fujiwara S."/>
            <person name="Wang Z.W."/>
            <person name="Zhang Y.Q."/>
            <person name="Mitsuda N."/>
            <person name="Wang M."/>
            <person name="Liu G.H."/>
            <person name="Pecoraro L."/>
            <person name="Huang H.X."/>
            <person name="Xiao X.J."/>
            <person name="Lin M."/>
            <person name="Wu X.Y."/>
            <person name="Wu W.L."/>
            <person name="Chen Y.Y."/>
            <person name="Chang S.B."/>
            <person name="Sakamoto S."/>
            <person name="Ohme-Takagi M."/>
            <person name="Yagi M."/>
            <person name="Zeng S.J."/>
            <person name="Shen C.Y."/>
            <person name="Yeh C.M."/>
            <person name="Luo Y.B."/>
            <person name="Tsai W.C."/>
            <person name="Van de Peer Y."/>
            <person name="Liu Z.J."/>
        </authorList>
    </citation>
    <scope>NUCLEOTIDE SEQUENCE [LARGE SCALE GENOMIC DNA]</scope>
    <source>
        <strain evidence="5">cv. Shenzhen</strain>
        <tissue evidence="4">Stem</tissue>
    </source>
</reference>
<dbReference type="PANTHER" id="PTHR31533:SF2">
    <property type="entry name" value="GPI-ANCHORED PROTEIN LLG1"/>
    <property type="match status" value="1"/>
</dbReference>
<evidence type="ECO:0000259" key="3">
    <source>
        <dbReference type="Pfam" id="PF26578"/>
    </source>
</evidence>
<gene>
    <name evidence="4" type="primary">LRE</name>
    <name evidence="4" type="ORF">AXF42_Ash010664</name>
</gene>
<keyword evidence="1" id="KW-1133">Transmembrane helix</keyword>
<sequence length="140" mass="15286">MRIAAFLLLAGLAMAAPFISGCPISFEFMNYTIITSKCKGPRYLADPCCSSFKEFACPYTEQINNLTYDCASTMFSYINLYGHYPPGLFSSECREGKQGLDCSAYLNTTANSPTNSAYTHHGIFPLAGFLSGFLAAVLIH</sequence>
<dbReference type="OrthoDB" id="585255at2759"/>
<protein>
    <submittedName>
        <fullName evidence="4">GPI-anchored protein LORELEI</fullName>
    </submittedName>
</protein>